<dbReference type="AlphaFoldDB" id="A0A6P7GSP7"/>
<protein>
    <submittedName>
        <fullName evidence="5">Uncharacterized protein LOC114340297 isoform X2</fullName>
    </submittedName>
</protein>
<evidence type="ECO:0000313" key="5">
    <source>
        <dbReference type="RefSeq" id="XP_028146835.1"/>
    </source>
</evidence>
<reference evidence="5" key="1">
    <citation type="submission" date="2025-04" db="UniProtKB">
        <authorList>
            <consortium name="RefSeq"/>
        </authorList>
    </citation>
    <scope>IDENTIFICATION</scope>
    <source>
        <tissue evidence="5">Whole insect</tissue>
    </source>
</reference>
<gene>
    <name evidence="5" type="primary">LOC114340297</name>
</gene>
<keyword evidence="4" id="KW-1185">Reference proteome</keyword>
<dbReference type="Proteomes" id="UP001652700">
    <property type="component" value="Unplaced"/>
</dbReference>
<feature type="signal peptide" evidence="2">
    <location>
        <begin position="1"/>
        <end position="17"/>
    </location>
</feature>
<feature type="region of interest" description="Disordered" evidence="1">
    <location>
        <begin position="81"/>
        <end position="113"/>
    </location>
</feature>
<evidence type="ECO:0000256" key="2">
    <source>
        <dbReference type="SAM" id="SignalP"/>
    </source>
</evidence>
<dbReference type="RefSeq" id="XP_028146835.1">
    <property type="nucleotide sequence ID" value="XM_028291034.1"/>
</dbReference>
<accession>A0A6P7GSP7</accession>
<feature type="chain" id="PRO_5028455409" evidence="2">
    <location>
        <begin position="18"/>
        <end position="149"/>
    </location>
</feature>
<evidence type="ECO:0000313" key="4">
    <source>
        <dbReference type="Proteomes" id="UP001652700"/>
    </source>
</evidence>
<evidence type="ECO:0000256" key="1">
    <source>
        <dbReference type="SAM" id="MobiDB-lite"/>
    </source>
</evidence>
<organism evidence="5">
    <name type="scientific">Diabrotica virgifera virgifera</name>
    <name type="common">western corn rootworm</name>
    <dbReference type="NCBI Taxonomy" id="50390"/>
    <lineage>
        <taxon>Eukaryota</taxon>
        <taxon>Metazoa</taxon>
        <taxon>Ecdysozoa</taxon>
        <taxon>Arthropoda</taxon>
        <taxon>Hexapoda</taxon>
        <taxon>Insecta</taxon>
        <taxon>Pterygota</taxon>
        <taxon>Neoptera</taxon>
        <taxon>Endopterygota</taxon>
        <taxon>Coleoptera</taxon>
        <taxon>Polyphaga</taxon>
        <taxon>Cucujiformia</taxon>
        <taxon>Chrysomeloidea</taxon>
        <taxon>Chrysomelidae</taxon>
        <taxon>Galerucinae</taxon>
        <taxon>Diabroticina</taxon>
        <taxon>Diabroticites</taxon>
        <taxon>Diabrotica</taxon>
    </lineage>
</organism>
<dbReference type="EnsemblMetazoa" id="XM_028291034.2">
    <property type="protein sequence ID" value="XP_028146835.1"/>
    <property type="gene ID" value="LOC114340297"/>
</dbReference>
<keyword evidence="2" id="KW-0732">Signal</keyword>
<dbReference type="OrthoDB" id="6776918at2759"/>
<evidence type="ECO:0000313" key="3">
    <source>
        <dbReference type="EnsemblMetazoa" id="XP_028146835.1"/>
    </source>
</evidence>
<reference evidence="3" key="2">
    <citation type="submission" date="2025-05" db="UniProtKB">
        <authorList>
            <consortium name="EnsemblMetazoa"/>
        </authorList>
    </citation>
    <scope>IDENTIFICATION</scope>
</reference>
<proteinExistence type="predicted"/>
<dbReference type="GeneID" id="114340297"/>
<sequence>MSTIVLLLMLLVYQVMCVPPRCQEVNVETDEVSGQCCLFFKNNIESSRRTEVIQRFLKSVNTDPTPRRQPSTVHKIVYPDDEIRQRKPVQTKNKGNSDQDIATRRLPPVEPTASKNISLGMRVNVDVPDTCTKGYKKDANGECMEVFDD</sequence>
<name>A0A6P7GSP7_DIAVI</name>